<reference evidence="1 2" key="1">
    <citation type="submission" date="2020-09" db="EMBL/GenBank/DDBJ databases">
        <title>Characterization of Treponema spp. from bovine digital dermatitis in Korea.</title>
        <authorList>
            <person name="Espiritu H.M."/>
            <person name="Cho Y.I."/>
            <person name="Mamuad L."/>
        </authorList>
    </citation>
    <scope>NUCLEOTIDE SEQUENCE [LARGE SCALE GENOMIC DNA]</scope>
    <source>
        <strain evidence="1 2">KS1</strain>
    </source>
</reference>
<evidence type="ECO:0000313" key="1">
    <source>
        <dbReference type="EMBL" id="QOW61625.1"/>
    </source>
</evidence>
<dbReference type="EMBL" id="CP061839">
    <property type="protein sequence ID" value="QOW61625.1"/>
    <property type="molecule type" value="Genomic_DNA"/>
</dbReference>
<proteinExistence type="predicted"/>
<gene>
    <name evidence="1" type="ORF">IFE08_04380</name>
</gene>
<name>A0A7S7AWT2_9SPIR</name>
<protein>
    <submittedName>
        <fullName evidence="1">Uncharacterized protein</fullName>
    </submittedName>
</protein>
<dbReference type="RefSeq" id="WP_020965382.1">
    <property type="nucleotide sequence ID" value="NZ_CP045670.1"/>
</dbReference>
<dbReference type="AlphaFoldDB" id="A0A7S7AWT2"/>
<organism evidence="1 2">
    <name type="scientific">Treponema pedis</name>
    <dbReference type="NCBI Taxonomy" id="409322"/>
    <lineage>
        <taxon>Bacteria</taxon>
        <taxon>Pseudomonadati</taxon>
        <taxon>Spirochaetota</taxon>
        <taxon>Spirochaetia</taxon>
        <taxon>Spirochaetales</taxon>
        <taxon>Treponemataceae</taxon>
        <taxon>Treponema</taxon>
    </lineage>
</organism>
<evidence type="ECO:0000313" key="2">
    <source>
        <dbReference type="Proteomes" id="UP000593915"/>
    </source>
</evidence>
<accession>A0A7S7AWT2</accession>
<dbReference type="Proteomes" id="UP000593915">
    <property type="component" value="Chromosome"/>
</dbReference>
<sequence>MKKYKYINFIISILVLIFVLLSYYMKKRFGLILSTLIVIFIFVNFIVYSLFILCSQKKQYSIIIFQLLAVILFYLIFKFNLADTFALLIEVPKIERRVEKIKQIYGLESFHVLDDNTEIIDGYILFAWEPGFLDYQQVLVYDEKNDLKDVKNGKKVISIGKLYVLEKAKDCFYLCLLQE</sequence>